<evidence type="ECO:0000313" key="3">
    <source>
        <dbReference type="Proteomes" id="UP000027222"/>
    </source>
</evidence>
<keyword evidence="3" id="KW-1185">Reference proteome</keyword>
<evidence type="ECO:0000313" key="2">
    <source>
        <dbReference type="EMBL" id="KDR67366.1"/>
    </source>
</evidence>
<accession>A0A067S947</accession>
<dbReference type="Proteomes" id="UP000027222">
    <property type="component" value="Unassembled WGS sequence"/>
</dbReference>
<dbReference type="AlphaFoldDB" id="A0A067S947"/>
<name>A0A067S947_GALM3</name>
<reference evidence="3" key="1">
    <citation type="journal article" date="2014" name="Proc. Natl. Acad. Sci. U.S.A.">
        <title>Extensive sampling of basidiomycete genomes demonstrates inadequacy of the white-rot/brown-rot paradigm for wood decay fungi.</title>
        <authorList>
            <person name="Riley R."/>
            <person name="Salamov A.A."/>
            <person name="Brown D.W."/>
            <person name="Nagy L.G."/>
            <person name="Floudas D."/>
            <person name="Held B.W."/>
            <person name="Levasseur A."/>
            <person name="Lombard V."/>
            <person name="Morin E."/>
            <person name="Otillar R."/>
            <person name="Lindquist E.A."/>
            <person name="Sun H."/>
            <person name="LaButti K.M."/>
            <person name="Schmutz J."/>
            <person name="Jabbour D."/>
            <person name="Luo H."/>
            <person name="Baker S.E."/>
            <person name="Pisabarro A.G."/>
            <person name="Walton J.D."/>
            <person name="Blanchette R.A."/>
            <person name="Henrissat B."/>
            <person name="Martin F."/>
            <person name="Cullen D."/>
            <person name="Hibbett D.S."/>
            <person name="Grigoriev I.V."/>
        </authorList>
    </citation>
    <scope>NUCLEOTIDE SEQUENCE [LARGE SCALE GENOMIC DNA]</scope>
    <source>
        <strain evidence="3">CBS 339.88</strain>
    </source>
</reference>
<dbReference type="OrthoDB" id="3063971at2759"/>
<protein>
    <recommendedName>
        <fullName evidence="4">F-box domain-containing protein</fullName>
    </recommendedName>
</protein>
<sequence>MDLQIKDTLLHSFPFATLIDSNYIPSDSETEEIKKFLAGPTRKLHEMEIDIARLSTELQNLTVSRDNLHRELEACRSLITPGRRVPDDILREIFHQCLPKDRNVYLRNDTAPLVFTRICSNWRQVAISTPTIW</sequence>
<proteinExistence type="predicted"/>
<feature type="coiled-coil region" evidence="1">
    <location>
        <begin position="44"/>
        <end position="71"/>
    </location>
</feature>
<feature type="non-terminal residue" evidence="2">
    <location>
        <position position="133"/>
    </location>
</feature>
<keyword evidence="1" id="KW-0175">Coiled coil</keyword>
<evidence type="ECO:0000256" key="1">
    <source>
        <dbReference type="SAM" id="Coils"/>
    </source>
</evidence>
<dbReference type="HOGENOM" id="CLU_018544_3_2_1"/>
<gene>
    <name evidence="2" type="ORF">GALMADRAFT_79935</name>
</gene>
<organism evidence="2 3">
    <name type="scientific">Galerina marginata (strain CBS 339.88)</name>
    <dbReference type="NCBI Taxonomy" id="685588"/>
    <lineage>
        <taxon>Eukaryota</taxon>
        <taxon>Fungi</taxon>
        <taxon>Dikarya</taxon>
        <taxon>Basidiomycota</taxon>
        <taxon>Agaricomycotina</taxon>
        <taxon>Agaricomycetes</taxon>
        <taxon>Agaricomycetidae</taxon>
        <taxon>Agaricales</taxon>
        <taxon>Agaricineae</taxon>
        <taxon>Strophariaceae</taxon>
        <taxon>Galerina</taxon>
    </lineage>
</organism>
<evidence type="ECO:0008006" key="4">
    <source>
        <dbReference type="Google" id="ProtNLM"/>
    </source>
</evidence>
<dbReference type="EMBL" id="KL142415">
    <property type="protein sequence ID" value="KDR67366.1"/>
    <property type="molecule type" value="Genomic_DNA"/>
</dbReference>